<dbReference type="EMBL" id="BPLQ01006108">
    <property type="protein sequence ID" value="GIY20145.1"/>
    <property type="molecule type" value="Genomic_DNA"/>
</dbReference>
<keyword evidence="5" id="KW-1185">Reference proteome</keyword>
<dbReference type="Pfam" id="PF02515">
    <property type="entry name" value="CoA_transf_3"/>
    <property type="match status" value="1"/>
</dbReference>
<accession>A0AAV4REQ0</accession>
<name>A0AAV4REQ0_9ARAC</name>
<keyword evidence="2" id="KW-0808">Transferase</keyword>
<dbReference type="PANTHER" id="PTHR48207:SF3">
    <property type="entry name" value="SUCCINATE--HYDROXYMETHYLGLUTARATE COA-TRANSFERASE"/>
    <property type="match status" value="1"/>
</dbReference>
<dbReference type="EMBL" id="BPLQ01012037">
    <property type="protein sequence ID" value="GIY62089.1"/>
    <property type="molecule type" value="Genomic_DNA"/>
</dbReference>
<dbReference type="Proteomes" id="UP001054837">
    <property type="component" value="Unassembled WGS sequence"/>
</dbReference>
<comment type="similarity">
    <text evidence="1">Belongs to the CoA-transferase III family.</text>
</comment>
<protein>
    <submittedName>
        <fullName evidence="4">Succinate--hydroxymethylglutarate CoA-transferase</fullName>
    </submittedName>
</protein>
<reference evidence="3 5" key="1">
    <citation type="submission" date="2021-06" db="EMBL/GenBank/DDBJ databases">
        <title>Caerostris darwini draft genome.</title>
        <authorList>
            <person name="Kono N."/>
            <person name="Arakawa K."/>
        </authorList>
    </citation>
    <scope>NUCLEOTIDE SEQUENCE [LARGE SCALE GENOMIC DNA]</scope>
</reference>
<evidence type="ECO:0000313" key="5">
    <source>
        <dbReference type="Proteomes" id="UP001054837"/>
    </source>
</evidence>
<dbReference type="InterPro" id="IPR003673">
    <property type="entry name" value="CoA-Trfase_fam_III"/>
</dbReference>
<organism evidence="3 5">
    <name type="scientific">Caerostris darwini</name>
    <dbReference type="NCBI Taxonomy" id="1538125"/>
    <lineage>
        <taxon>Eukaryota</taxon>
        <taxon>Metazoa</taxon>
        <taxon>Ecdysozoa</taxon>
        <taxon>Arthropoda</taxon>
        <taxon>Chelicerata</taxon>
        <taxon>Arachnida</taxon>
        <taxon>Araneae</taxon>
        <taxon>Araneomorphae</taxon>
        <taxon>Entelegynae</taxon>
        <taxon>Araneoidea</taxon>
        <taxon>Araneidae</taxon>
        <taxon>Caerostris</taxon>
    </lineage>
</organism>
<dbReference type="GO" id="GO:0008410">
    <property type="term" value="F:CoA-transferase activity"/>
    <property type="evidence" value="ECO:0007669"/>
    <property type="project" value="TreeGrafter"/>
</dbReference>
<dbReference type="PANTHER" id="PTHR48207">
    <property type="entry name" value="SUCCINATE--HYDROXYMETHYLGLUTARATE COA-TRANSFERASE"/>
    <property type="match status" value="1"/>
</dbReference>
<dbReference type="InterPro" id="IPR023606">
    <property type="entry name" value="CoA-Trfase_III_dom_1_sf"/>
</dbReference>
<dbReference type="AlphaFoldDB" id="A0AAV4REQ0"/>
<evidence type="ECO:0000313" key="3">
    <source>
        <dbReference type="EMBL" id="GIY20145.1"/>
    </source>
</evidence>
<evidence type="ECO:0000313" key="4">
    <source>
        <dbReference type="EMBL" id="GIY62089.1"/>
    </source>
</evidence>
<sequence>MLSESSCEKQQCTEGPLTGIRILDLTRILAGPFCTMLLGDLGAEIIKIENPDGGDETRNWGPPFINGESAYFLSVNRNKKSIAIDIKTAQGRDLIKKKKASVIKDFVLSYPKMKFHSSLDTAQK</sequence>
<dbReference type="SUPFAM" id="SSF89796">
    <property type="entry name" value="CoA-transferase family III (CaiB/BaiF)"/>
    <property type="match status" value="1"/>
</dbReference>
<proteinExistence type="inferred from homology"/>
<dbReference type="Gene3D" id="3.40.50.10540">
    <property type="entry name" value="Crotonobetainyl-coa:carnitine coa-transferase, domain 1"/>
    <property type="match status" value="1"/>
</dbReference>
<evidence type="ECO:0000256" key="1">
    <source>
        <dbReference type="ARBA" id="ARBA00008383"/>
    </source>
</evidence>
<evidence type="ECO:0000256" key="2">
    <source>
        <dbReference type="ARBA" id="ARBA00022679"/>
    </source>
</evidence>
<comment type="caution">
    <text evidence="3">The sequence shown here is derived from an EMBL/GenBank/DDBJ whole genome shotgun (WGS) entry which is preliminary data.</text>
</comment>
<gene>
    <name evidence="4" type="primary">Sugct</name>
    <name evidence="4" type="ORF">CDAR_179451</name>
    <name evidence="3" type="ORF">CDAR_579952</name>
</gene>
<dbReference type="InterPro" id="IPR050483">
    <property type="entry name" value="CoA-transferase_III_domain"/>
</dbReference>